<protein>
    <submittedName>
        <fullName evidence="1">Uncharacterized protein</fullName>
    </submittedName>
</protein>
<dbReference type="PANTHER" id="PTHR33835:SF2">
    <property type="entry name" value="LYSINE-TRNA LIGASE"/>
    <property type="match status" value="1"/>
</dbReference>
<name>A0A7S1X7U0_9CHLO</name>
<dbReference type="Pfam" id="PF14234">
    <property type="entry name" value="DUF4336"/>
    <property type="match status" value="2"/>
</dbReference>
<gene>
    <name evidence="1" type="ORF">TCHU04912_LOCUS17499</name>
</gene>
<dbReference type="EMBL" id="HBGG01033441">
    <property type="protein sequence ID" value="CAD9215259.1"/>
    <property type="molecule type" value="Transcribed_RNA"/>
</dbReference>
<accession>A0A7S1X7U0</accession>
<reference evidence="1" key="1">
    <citation type="submission" date="2021-01" db="EMBL/GenBank/DDBJ databases">
        <authorList>
            <person name="Corre E."/>
            <person name="Pelletier E."/>
            <person name="Niang G."/>
            <person name="Scheremetjew M."/>
            <person name="Finn R."/>
            <person name="Kale V."/>
            <person name="Holt S."/>
            <person name="Cochrane G."/>
            <person name="Meng A."/>
            <person name="Brown T."/>
            <person name="Cohen L."/>
        </authorList>
    </citation>
    <scope>NUCLEOTIDE SEQUENCE</scope>
    <source>
        <strain evidence="1">PLY429</strain>
    </source>
</reference>
<sequence>MGAARTIRTLANSFPTITANQHHDRRVATTHRRAAEVVVGRSTFRSRRGDVVRSYSQKSDDVPPSDRKYAMPLLNFPLKPFSSRATVFKEVVPGRIFTLEQEQAFVTICTNTRCTVVVLADATLWVHCPVAPTKECLRFIHSIGRPVKYIVLSTFAVEHKIYLGPFARKFPEAEVWVAPRQWTWPLNLPLQFLGVPRMDGVLEEGCATPWGDEIEHKVLICDAGVGPFVEVDFFHRPTKTLIVTDAVVCVPEFPPEVLDRYNPSALFESAADESLDAESGGRGRLEVAEGDARGLRRRGWAVMCLRVAFLKPITGVEGTFRKLYGRLLVSPLIEILVFSKALPSVRRWCDAISSEWRFERVIPAHYDAPIKAGPADFRRAFDFAYIDETGSARGLPSTTKRGGLSNVFQKLRSVLPTRAASPSLEDEKVTLREIDKFLVNTGVANAPMDD</sequence>
<dbReference type="InterPro" id="IPR025638">
    <property type="entry name" value="DUF4336"/>
</dbReference>
<proteinExistence type="predicted"/>
<evidence type="ECO:0000313" key="1">
    <source>
        <dbReference type="EMBL" id="CAD9215259.1"/>
    </source>
</evidence>
<dbReference type="AlphaFoldDB" id="A0A7S1X7U0"/>
<dbReference type="PANTHER" id="PTHR33835">
    <property type="entry name" value="YALI0C07656P"/>
    <property type="match status" value="1"/>
</dbReference>
<organism evidence="1">
    <name type="scientific">Tetraselmis chuii</name>
    <dbReference type="NCBI Taxonomy" id="63592"/>
    <lineage>
        <taxon>Eukaryota</taxon>
        <taxon>Viridiplantae</taxon>
        <taxon>Chlorophyta</taxon>
        <taxon>core chlorophytes</taxon>
        <taxon>Chlorodendrophyceae</taxon>
        <taxon>Chlorodendrales</taxon>
        <taxon>Chlorodendraceae</taxon>
        <taxon>Tetraselmis</taxon>
    </lineage>
</organism>